<feature type="domain" description="MADF" evidence="1">
    <location>
        <begin position="19"/>
        <end position="112"/>
    </location>
</feature>
<dbReference type="EMBL" id="OV170233">
    <property type="protein sequence ID" value="CAH0719127.1"/>
    <property type="molecule type" value="Genomic_DNA"/>
</dbReference>
<evidence type="ECO:0000313" key="3">
    <source>
        <dbReference type="Proteomes" id="UP000838878"/>
    </source>
</evidence>
<dbReference type="Proteomes" id="UP000838878">
    <property type="component" value="Chromosome 13"/>
</dbReference>
<keyword evidence="3" id="KW-1185">Reference proteome</keyword>
<name>A0A8J9VV08_9NEOP</name>
<evidence type="ECO:0000313" key="2">
    <source>
        <dbReference type="EMBL" id="CAH0719127.1"/>
    </source>
</evidence>
<dbReference type="PANTHER" id="PTHR12243:SF67">
    <property type="entry name" value="COREPRESSOR OF PANGOLIN, ISOFORM A-RELATED"/>
    <property type="match status" value="1"/>
</dbReference>
<organism evidence="2 3">
    <name type="scientific">Brenthis ino</name>
    <name type="common">lesser marbled fritillary</name>
    <dbReference type="NCBI Taxonomy" id="405034"/>
    <lineage>
        <taxon>Eukaryota</taxon>
        <taxon>Metazoa</taxon>
        <taxon>Ecdysozoa</taxon>
        <taxon>Arthropoda</taxon>
        <taxon>Hexapoda</taxon>
        <taxon>Insecta</taxon>
        <taxon>Pterygota</taxon>
        <taxon>Neoptera</taxon>
        <taxon>Endopterygota</taxon>
        <taxon>Lepidoptera</taxon>
        <taxon>Glossata</taxon>
        <taxon>Ditrysia</taxon>
        <taxon>Papilionoidea</taxon>
        <taxon>Nymphalidae</taxon>
        <taxon>Heliconiinae</taxon>
        <taxon>Argynnini</taxon>
        <taxon>Brenthis</taxon>
    </lineage>
</organism>
<gene>
    <name evidence="2" type="ORF">BINO364_LOCUS5513</name>
</gene>
<dbReference type="AlphaFoldDB" id="A0A8J9VV08"/>
<reference evidence="2" key="1">
    <citation type="submission" date="2021-12" db="EMBL/GenBank/DDBJ databases">
        <authorList>
            <person name="Martin H S."/>
        </authorList>
    </citation>
    <scope>NUCLEOTIDE SEQUENCE</scope>
</reference>
<dbReference type="SMART" id="SM00595">
    <property type="entry name" value="MADF"/>
    <property type="match status" value="1"/>
</dbReference>
<dbReference type="InterPro" id="IPR039353">
    <property type="entry name" value="TF_Adf1"/>
</dbReference>
<dbReference type="PANTHER" id="PTHR12243">
    <property type="entry name" value="MADF DOMAIN TRANSCRIPTION FACTOR"/>
    <property type="match status" value="1"/>
</dbReference>
<evidence type="ECO:0000259" key="1">
    <source>
        <dbReference type="PROSITE" id="PS51029"/>
    </source>
</evidence>
<dbReference type="Pfam" id="PF10545">
    <property type="entry name" value="MADF_DNA_bdg"/>
    <property type="match status" value="1"/>
</dbReference>
<feature type="non-terminal residue" evidence="2">
    <location>
        <position position="234"/>
    </location>
</feature>
<dbReference type="PROSITE" id="PS51029">
    <property type="entry name" value="MADF"/>
    <property type="match status" value="1"/>
</dbReference>
<proteinExistence type="predicted"/>
<accession>A0A8J9VV08</accession>
<protein>
    <recommendedName>
        <fullName evidence="1">MADF domain-containing protein</fullName>
    </recommendedName>
</protein>
<dbReference type="OrthoDB" id="417175at2759"/>
<dbReference type="InterPro" id="IPR006578">
    <property type="entry name" value="MADF-dom"/>
</dbReference>
<sequence>MISEFAKEKVFWTRKMNLRLVKYIQSKPNIWNPKHPKYTSVEYRDRTYAEFAAKYGNEFTGQAVKDRWTNIRSTFSNYLRKVKASKSKNIDEEYQVNWHLWDACQFLQKVNRAVKNNPNILDIDEEEEEDDLSLSKEKYYETEQDQYSENNSSSGSITCKNVADNLLTVFKGVQNDAFSLENTKYGKVGKAVTKKLSQLNSFEAAKISGKIIEILCLYDERNPYNPNKMKTENM</sequence>